<name>A0A317G477_BUTFI</name>
<dbReference type="PANTHER" id="PTHR30535">
    <property type="entry name" value="VITAMIN B12-BINDING PROTEIN"/>
    <property type="match status" value="1"/>
</dbReference>
<gene>
    <name evidence="3" type="ORF">CPT75_08405</name>
</gene>
<protein>
    <submittedName>
        <fullName evidence="3">Iron ABC transporter substrate-binding protein</fullName>
    </submittedName>
</protein>
<comment type="similarity">
    <text evidence="1">Belongs to the bacterial solute-binding protein 8 family.</text>
</comment>
<evidence type="ECO:0000259" key="2">
    <source>
        <dbReference type="Pfam" id="PF01497"/>
    </source>
</evidence>
<evidence type="ECO:0000313" key="4">
    <source>
        <dbReference type="Proteomes" id="UP000245488"/>
    </source>
</evidence>
<dbReference type="Pfam" id="PF01497">
    <property type="entry name" value="Peripla_BP_2"/>
    <property type="match status" value="1"/>
</dbReference>
<dbReference type="AlphaFoldDB" id="A0A317G477"/>
<comment type="caution">
    <text evidence="3">The sequence shown here is derived from an EMBL/GenBank/DDBJ whole genome shotgun (WGS) entry which is preliminary data.</text>
</comment>
<dbReference type="InterPro" id="IPR050902">
    <property type="entry name" value="ABC_Transporter_SBP"/>
</dbReference>
<accession>A0A317G477</accession>
<sequence>MTGGSGKAYIESPCKVTITDGQATAHLVWSSPNYDYMIVDGDTYYPVNKEGNSEFDIPVTLGKEMNVQADTTAMSTPHLIDYTLYITLDDSTYGNNPIDSDNDNSSGAKSDIKTIRYSMDPPKIEGLTYISTDENTYAKCFKIHRYENGYTVISIDDGRSYLLIPEDKNLTDEILEGISKKYTDGEAEVIIPLQMPLDSIYLAASGAMCHFDSIGAVSAITMSGIEADDWYIDSAREAMNSGNIVYGGKYSAPDYEQIVMSDIDLAIENTMILHVPKVQEKLEQLMIPVFIDRSSYEEDPLGRCEWIKVYGAMTGLEDEASLSFDKQVRSVESLDLDNINGKKVAIFSINSNHQIVTRSSEDYFAKMVEMAGGIYFGPESDMNSTSQMTISIEAFYEYALDADILIYNQAIEDAPSSLEQLIKTDATFADFKAVSTGDVWCTDKSIYQSSDKTGTIIENLYAIIMDQKEETDFFYMLK</sequence>
<organism evidence="3 4">
    <name type="scientific">Butyrivibrio fibrisolvens</name>
    <dbReference type="NCBI Taxonomy" id="831"/>
    <lineage>
        <taxon>Bacteria</taxon>
        <taxon>Bacillati</taxon>
        <taxon>Bacillota</taxon>
        <taxon>Clostridia</taxon>
        <taxon>Lachnospirales</taxon>
        <taxon>Lachnospiraceae</taxon>
        <taxon>Butyrivibrio</taxon>
    </lineage>
</organism>
<dbReference type="SUPFAM" id="SSF53807">
    <property type="entry name" value="Helical backbone' metal receptor"/>
    <property type="match status" value="1"/>
</dbReference>
<keyword evidence="4" id="KW-1185">Reference proteome</keyword>
<dbReference type="Gene3D" id="3.40.50.1980">
    <property type="entry name" value="Nitrogenase molybdenum iron protein domain"/>
    <property type="match status" value="2"/>
</dbReference>
<evidence type="ECO:0000313" key="3">
    <source>
        <dbReference type="EMBL" id="PWT27122.1"/>
    </source>
</evidence>
<reference evidence="3 4" key="1">
    <citation type="submission" date="2017-09" db="EMBL/GenBank/DDBJ databases">
        <title>High-quality draft genome sequence of Butyrivibrio fibrisolvens INBov1, isolated from cow rumen.</title>
        <authorList>
            <person name="Rodriguez Hernaez J."/>
            <person name="Rivarola M."/>
            <person name="Paniego N."/>
            <person name="Cravero S."/>
            <person name="Ceron Cucchi M."/>
            <person name="Martinez M.C."/>
        </authorList>
    </citation>
    <scope>NUCLEOTIDE SEQUENCE [LARGE SCALE GENOMIC DNA]</scope>
    <source>
        <strain evidence="3 4">INBov1</strain>
    </source>
</reference>
<evidence type="ECO:0000256" key="1">
    <source>
        <dbReference type="ARBA" id="ARBA00008814"/>
    </source>
</evidence>
<proteinExistence type="inferred from homology"/>
<dbReference type="InterPro" id="IPR002491">
    <property type="entry name" value="ABC_transptr_periplasmic_BD"/>
</dbReference>
<dbReference type="Proteomes" id="UP000245488">
    <property type="component" value="Chromosome"/>
</dbReference>
<feature type="domain" description="Fe/B12 periplasmic-binding" evidence="2">
    <location>
        <begin position="239"/>
        <end position="444"/>
    </location>
</feature>
<dbReference type="PANTHER" id="PTHR30535:SF34">
    <property type="entry name" value="MOLYBDATE-BINDING PROTEIN MOLA"/>
    <property type="match status" value="1"/>
</dbReference>
<dbReference type="EMBL" id="NXNG01000001">
    <property type="protein sequence ID" value="PWT27122.1"/>
    <property type="molecule type" value="Genomic_DNA"/>
</dbReference>